<proteinExistence type="predicted"/>
<dbReference type="KEGG" id="sbd:ATN00_06905"/>
<reference evidence="1 2" key="1">
    <citation type="submission" date="2015-11" db="EMBL/GenBank/DDBJ databases">
        <title>A Two-component Flavoprotein Monooxygenase System MeaXY Responsible for para-Hydroxylation of 2-Methyl-6-ethylaniline and 2,6-Diethylaniline in Sphingobium baderi DE-13.</title>
        <authorList>
            <person name="Cheng M."/>
            <person name="Meng Q."/>
            <person name="Yang Y."/>
            <person name="Chu C."/>
            <person name="Yan X."/>
            <person name="He J."/>
            <person name="Li S."/>
        </authorList>
    </citation>
    <scope>NUCLEOTIDE SEQUENCE [LARGE SCALE GENOMIC DNA]</scope>
    <source>
        <strain evidence="1 2">DE-13</strain>
    </source>
</reference>
<dbReference type="AlphaFoldDB" id="A0A0S3EXD1"/>
<gene>
    <name evidence="1" type="ORF">ATN00_06905</name>
</gene>
<evidence type="ECO:0000313" key="2">
    <source>
        <dbReference type="Proteomes" id="UP000056968"/>
    </source>
</evidence>
<organism evidence="1 2">
    <name type="scientific">Sphingobium baderi</name>
    <dbReference type="NCBI Taxonomy" id="1332080"/>
    <lineage>
        <taxon>Bacteria</taxon>
        <taxon>Pseudomonadati</taxon>
        <taxon>Pseudomonadota</taxon>
        <taxon>Alphaproteobacteria</taxon>
        <taxon>Sphingomonadales</taxon>
        <taxon>Sphingomonadaceae</taxon>
        <taxon>Sphingobium</taxon>
    </lineage>
</organism>
<keyword evidence="2" id="KW-1185">Reference proteome</keyword>
<dbReference type="EMBL" id="CP013264">
    <property type="protein sequence ID" value="ALR20074.1"/>
    <property type="molecule type" value="Genomic_DNA"/>
</dbReference>
<name>A0A0S3EXD1_9SPHN</name>
<sequence length="222" mass="23946">MGPVHRIVGRARRLDDAGILDRNIFLSGFYGLPEFVIQDPQMRHVSNDPLGLRIDTGDTLAGLGVLQVAQAVPDQLADIQLIIDQACSTLCVTPNRSRCPELAGRCGYPRFIEAAGNRMRTETIGKLAEHLPDNFRFSVVDGALAVNCLTFAGKTTHDVIAVAKAAAGLAFLDASAKATMGLLGKILEEEGVHRALQADMQFRNLALGQGHDLHARELKVLV</sequence>
<dbReference type="Proteomes" id="UP000056968">
    <property type="component" value="Chromosome"/>
</dbReference>
<protein>
    <submittedName>
        <fullName evidence="1">Uncharacterized protein</fullName>
    </submittedName>
</protein>
<accession>A0A0S3EXD1</accession>
<evidence type="ECO:0000313" key="1">
    <source>
        <dbReference type="EMBL" id="ALR20074.1"/>
    </source>
</evidence>